<evidence type="ECO:0000256" key="1">
    <source>
        <dbReference type="ARBA" id="ARBA00004123"/>
    </source>
</evidence>
<dbReference type="SUPFAM" id="SSF46785">
    <property type="entry name" value="Winged helix' DNA-binding domain"/>
    <property type="match status" value="1"/>
</dbReference>
<dbReference type="KEGG" id="lak:106175872"/>
<feature type="compositionally biased region" description="Polar residues" evidence="7">
    <location>
        <begin position="22"/>
        <end position="47"/>
    </location>
</feature>
<reference evidence="10" key="1">
    <citation type="submission" date="2025-08" db="UniProtKB">
        <authorList>
            <consortium name="RefSeq"/>
        </authorList>
    </citation>
    <scope>IDENTIFICATION</scope>
    <source>
        <tissue evidence="10">Gonads</tissue>
    </source>
</reference>
<dbReference type="Pfam" id="PF00250">
    <property type="entry name" value="Forkhead"/>
    <property type="match status" value="1"/>
</dbReference>
<feature type="compositionally biased region" description="Basic and acidic residues" evidence="7">
    <location>
        <begin position="85"/>
        <end position="100"/>
    </location>
</feature>
<feature type="compositionally biased region" description="Low complexity" evidence="7">
    <location>
        <begin position="327"/>
        <end position="347"/>
    </location>
</feature>
<evidence type="ECO:0000256" key="5">
    <source>
        <dbReference type="ARBA" id="ARBA00023242"/>
    </source>
</evidence>
<keyword evidence="5 6" id="KW-0539">Nucleus</keyword>
<dbReference type="Proteomes" id="UP000085678">
    <property type="component" value="Unplaced"/>
</dbReference>
<dbReference type="RefSeq" id="XP_013413481.1">
    <property type="nucleotide sequence ID" value="XM_013558027.1"/>
</dbReference>
<dbReference type="OrthoDB" id="5402974at2759"/>
<organism evidence="9 10">
    <name type="scientific">Lingula anatina</name>
    <name type="common">Brachiopod</name>
    <name type="synonym">Lingula unguis</name>
    <dbReference type="NCBI Taxonomy" id="7574"/>
    <lineage>
        <taxon>Eukaryota</taxon>
        <taxon>Metazoa</taxon>
        <taxon>Spiralia</taxon>
        <taxon>Lophotrochozoa</taxon>
        <taxon>Brachiopoda</taxon>
        <taxon>Linguliformea</taxon>
        <taxon>Lingulata</taxon>
        <taxon>Lingulida</taxon>
        <taxon>Linguloidea</taxon>
        <taxon>Lingulidae</taxon>
        <taxon>Lingula</taxon>
    </lineage>
</organism>
<feature type="DNA-binding region" description="Fork-head" evidence="6">
    <location>
        <begin position="126"/>
        <end position="220"/>
    </location>
</feature>
<feature type="compositionally biased region" description="Polar residues" evidence="7">
    <location>
        <begin position="362"/>
        <end position="373"/>
    </location>
</feature>
<evidence type="ECO:0000256" key="4">
    <source>
        <dbReference type="ARBA" id="ARBA00023163"/>
    </source>
</evidence>
<keyword evidence="4" id="KW-0804">Transcription</keyword>
<feature type="domain" description="Fork-head" evidence="8">
    <location>
        <begin position="126"/>
        <end position="220"/>
    </location>
</feature>
<dbReference type="Gene3D" id="1.10.10.10">
    <property type="entry name" value="Winged helix-like DNA-binding domain superfamily/Winged helix DNA-binding domain"/>
    <property type="match status" value="1"/>
</dbReference>
<evidence type="ECO:0000313" key="9">
    <source>
        <dbReference type="Proteomes" id="UP000085678"/>
    </source>
</evidence>
<evidence type="ECO:0000256" key="7">
    <source>
        <dbReference type="SAM" id="MobiDB-lite"/>
    </source>
</evidence>
<keyword evidence="2" id="KW-0805">Transcription regulation</keyword>
<evidence type="ECO:0000256" key="3">
    <source>
        <dbReference type="ARBA" id="ARBA00023125"/>
    </source>
</evidence>
<dbReference type="PROSITE" id="PS00658">
    <property type="entry name" value="FORK_HEAD_2"/>
    <property type="match status" value="1"/>
</dbReference>
<dbReference type="InterPro" id="IPR001766">
    <property type="entry name" value="Fork_head_dom"/>
</dbReference>
<evidence type="ECO:0000259" key="8">
    <source>
        <dbReference type="PROSITE" id="PS50039"/>
    </source>
</evidence>
<dbReference type="GO" id="GO:0005634">
    <property type="term" value="C:nucleus"/>
    <property type="evidence" value="ECO:0007669"/>
    <property type="project" value="UniProtKB-SubCell"/>
</dbReference>
<dbReference type="STRING" id="7574.A0A1S3JTQ4"/>
<dbReference type="InterPro" id="IPR036388">
    <property type="entry name" value="WH-like_DNA-bd_sf"/>
</dbReference>
<dbReference type="InterPro" id="IPR036390">
    <property type="entry name" value="WH_DNA-bd_sf"/>
</dbReference>
<dbReference type="PRINTS" id="PR00053">
    <property type="entry name" value="FORKHEAD"/>
</dbReference>
<evidence type="ECO:0000313" key="10">
    <source>
        <dbReference type="RefSeq" id="XP_013413481.1"/>
    </source>
</evidence>
<dbReference type="InterPro" id="IPR030456">
    <property type="entry name" value="TF_fork_head_CS_2"/>
</dbReference>
<dbReference type="GO" id="GO:0000981">
    <property type="term" value="F:DNA-binding transcription factor activity, RNA polymerase II-specific"/>
    <property type="evidence" value="ECO:0007669"/>
    <property type="project" value="TreeGrafter"/>
</dbReference>
<evidence type="ECO:0000256" key="6">
    <source>
        <dbReference type="PROSITE-ProRule" id="PRU00089"/>
    </source>
</evidence>
<evidence type="ECO:0000256" key="2">
    <source>
        <dbReference type="ARBA" id="ARBA00023015"/>
    </source>
</evidence>
<dbReference type="GO" id="GO:0030154">
    <property type="term" value="P:cell differentiation"/>
    <property type="evidence" value="ECO:0007669"/>
    <property type="project" value="TreeGrafter"/>
</dbReference>
<feature type="region of interest" description="Disordered" evidence="7">
    <location>
        <begin position="327"/>
        <end position="379"/>
    </location>
</feature>
<dbReference type="GO" id="GO:0009653">
    <property type="term" value="P:anatomical structure morphogenesis"/>
    <property type="evidence" value="ECO:0007669"/>
    <property type="project" value="TreeGrafter"/>
</dbReference>
<dbReference type="GeneID" id="106175872"/>
<proteinExistence type="predicted"/>
<dbReference type="PROSITE" id="PS50039">
    <property type="entry name" value="FORK_HEAD_3"/>
    <property type="match status" value="1"/>
</dbReference>
<dbReference type="SMART" id="SM00339">
    <property type="entry name" value="FH"/>
    <property type="match status" value="1"/>
</dbReference>
<dbReference type="CDD" id="cd20048">
    <property type="entry name" value="FH_FOXD4-like"/>
    <property type="match status" value="1"/>
</dbReference>
<feature type="region of interest" description="Disordered" evidence="7">
    <location>
        <begin position="1"/>
        <end position="69"/>
    </location>
</feature>
<dbReference type="AlphaFoldDB" id="A0A1S3JTQ4"/>
<dbReference type="InterPro" id="IPR050211">
    <property type="entry name" value="FOX_domain-containing"/>
</dbReference>
<sequence length="451" mass="49251">MRCDMEITGTPHQKAEDAEILRQNSPKQRLAPSPQQCLQESMTTSKVSPGVSAGESYGGSDGEEDFAHSDYHDIDYKDYDDCTDKELEGMENDSDCHADGADDDDDADPKNESAENGRDKKNNLVKPPYSYIALITMAVLQSPRKRLTLSGICEFIMNRFPYYRERFPAWQNSIRHNLSLNDCFLKIPREPGNPGKGNYWTLDPASEDMFDNGSFLRRRKRYKRITPDLMHQPTAFLPTHHPYGQAFLGMHSHHNLPAHLHPHHQGLPGPYAHFMAPLPPPVSLLPPQDIARASALSSMSLGLNSPALQSLQNTISEGSFPLKTTVSTGTMLSSSSSNSSSATSSKSIATKPGGGFTIDSLIGNNKSTPNNGRSPLASGTAVSGGVVSTVLPASSALSSLRPAYYEHFARGPGSSAFSAPLPVGISAISALELEKYRHYMQYYSSTAGWQR</sequence>
<keyword evidence="3 6" id="KW-0238">DNA-binding</keyword>
<feature type="region of interest" description="Disordered" evidence="7">
    <location>
        <begin position="85"/>
        <end position="122"/>
    </location>
</feature>
<dbReference type="GO" id="GO:0000978">
    <property type="term" value="F:RNA polymerase II cis-regulatory region sequence-specific DNA binding"/>
    <property type="evidence" value="ECO:0007669"/>
    <property type="project" value="TreeGrafter"/>
</dbReference>
<protein>
    <submittedName>
        <fullName evidence="10">Forkhead box protein D3</fullName>
    </submittedName>
</protein>
<feature type="compositionally biased region" description="Basic and acidic residues" evidence="7">
    <location>
        <begin position="108"/>
        <end position="122"/>
    </location>
</feature>
<dbReference type="PANTHER" id="PTHR11829">
    <property type="entry name" value="FORKHEAD BOX PROTEIN"/>
    <property type="match status" value="1"/>
</dbReference>
<name>A0A1S3JTQ4_LINAN</name>
<accession>A0A1S3JTQ4</accession>
<gene>
    <name evidence="10" type="primary">LOC106175872</name>
</gene>
<keyword evidence="9" id="KW-1185">Reference proteome</keyword>
<dbReference type="FunFam" id="1.10.10.10:FF:000016">
    <property type="entry name" value="Forkhead box protein I1"/>
    <property type="match status" value="1"/>
</dbReference>
<dbReference type="InParanoid" id="A0A1S3JTQ4"/>
<comment type="subcellular location">
    <subcellularLocation>
        <location evidence="1 6">Nucleus</location>
    </subcellularLocation>
</comment>
<dbReference type="PANTHER" id="PTHR11829:SF402">
    <property type="entry name" value="FORK HEAD DOMAIN-CONTAINING PROTEIN FD3-RELATED"/>
    <property type="match status" value="1"/>
</dbReference>